<sequence>MGVVKKVVKAVTGIDFDAKKKAEEEARRQQAEAEERARKQAELEAAQKAATNVGQQGEAKSETPEATTTSDVKKRIKGGRKSLTVARVGGSGINI</sequence>
<name>A0A7S6HSB7_9CAUD</name>
<accession>A0A7S6HSB7</accession>
<dbReference type="Proteomes" id="UP000595970">
    <property type="component" value="Segment"/>
</dbReference>
<feature type="compositionally biased region" description="Basic and acidic residues" evidence="1">
    <location>
        <begin position="20"/>
        <end position="42"/>
    </location>
</feature>
<proteinExistence type="predicted"/>
<organism evidence="2 3">
    <name type="scientific">Aeromonas phage T7-Ah</name>
    <dbReference type="NCBI Taxonomy" id="2759196"/>
    <lineage>
        <taxon>Viruses</taxon>
        <taxon>Duplodnaviria</taxon>
        <taxon>Heunggongvirae</taxon>
        <taxon>Uroviricota</taxon>
        <taxon>Caudoviricetes</taxon>
        <taxon>Autographivirales</taxon>
        <taxon>Autotranscriptaviridae</taxon>
        <taxon>Studiervirinae</taxon>
        <taxon>Armandvirus</taxon>
        <taxon>Armandvirus T7Ah</taxon>
    </lineage>
</organism>
<feature type="region of interest" description="Disordered" evidence="1">
    <location>
        <begin position="20"/>
        <end position="83"/>
    </location>
</feature>
<reference evidence="2 3" key="1">
    <citation type="journal article" date="2021" name="Arch.">
        <title>Characterization of bacteriophage T7-Ah reveals its lytic activity against a subset of both mesophilic and psychrophilic Aeromonas salmonicida strains.</title>
        <authorList>
            <person name="Leduc G.R."/>
            <person name="Paquet V.E."/>
            <person name="Vincent A.T."/>
            <person name="Charette S.J."/>
        </authorList>
    </citation>
    <scope>NUCLEOTIDE SEQUENCE [LARGE SCALE GENOMIC DNA]</scope>
</reference>
<evidence type="ECO:0000313" key="2">
    <source>
        <dbReference type="EMBL" id="QOC54764.1"/>
    </source>
</evidence>
<evidence type="ECO:0000313" key="3">
    <source>
        <dbReference type="Proteomes" id="UP000595970"/>
    </source>
</evidence>
<keyword evidence="3" id="KW-1185">Reference proteome</keyword>
<evidence type="ECO:0000256" key="1">
    <source>
        <dbReference type="SAM" id="MobiDB-lite"/>
    </source>
</evidence>
<protein>
    <recommendedName>
        <fullName evidence="4">Host specificity protein B</fullName>
    </recommendedName>
</protein>
<evidence type="ECO:0008006" key="4">
    <source>
        <dbReference type="Google" id="ProtNLM"/>
    </source>
</evidence>
<dbReference type="EMBL" id="MT740748">
    <property type="protein sequence ID" value="QOC54764.1"/>
    <property type="molecule type" value="Genomic_DNA"/>
</dbReference>